<dbReference type="Proteomes" id="UP000887565">
    <property type="component" value="Unplaced"/>
</dbReference>
<keyword evidence="1" id="KW-0472">Membrane</keyword>
<organism evidence="2 3">
    <name type="scientific">Romanomermis culicivorax</name>
    <name type="common">Nematode worm</name>
    <dbReference type="NCBI Taxonomy" id="13658"/>
    <lineage>
        <taxon>Eukaryota</taxon>
        <taxon>Metazoa</taxon>
        <taxon>Ecdysozoa</taxon>
        <taxon>Nematoda</taxon>
        <taxon>Enoplea</taxon>
        <taxon>Dorylaimia</taxon>
        <taxon>Mermithida</taxon>
        <taxon>Mermithoidea</taxon>
        <taxon>Mermithidae</taxon>
        <taxon>Romanomermis</taxon>
    </lineage>
</organism>
<feature type="transmembrane region" description="Helical" evidence="1">
    <location>
        <begin position="21"/>
        <end position="42"/>
    </location>
</feature>
<sequence length="122" mass="14096">MRAKRFFSKPEINERRNGHLALVYFVTAFVPSLTACLANSPGNNKRTAIKSVEVSMTMIWLLEYDSFLLRLIFLPPAATDERCDLLTFFVPFFTALIGILAGIVIFEDYIYLYFRELRGQKM</sequence>
<feature type="transmembrane region" description="Helical" evidence="1">
    <location>
        <begin position="85"/>
        <end position="106"/>
    </location>
</feature>
<keyword evidence="1" id="KW-1133">Transmembrane helix</keyword>
<evidence type="ECO:0000313" key="2">
    <source>
        <dbReference type="Proteomes" id="UP000887565"/>
    </source>
</evidence>
<evidence type="ECO:0000256" key="1">
    <source>
        <dbReference type="SAM" id="Phobius"/>
    </source>
</evidence>
<keyword evidence="2" id="KW-1185">Reference proteome</keyword>
<proteinExistence type="predicted"/>
<reference evidence="3" key="1">
    <citation type="submission" date="2022-11" db="UniProtKB">
        <authorList>
            <consortium name="WormBaseParasite"/>
        </authorList>
    </citation>
    <scope>IDENTIFICATION</scope>
</reference>
<dbReference type="WBParaSite" id="nRc.2.0.1.t29667-RA">
    <property type="protein sequence ID" value="nRc.2.0.1.t29667-RA"/>
    <property type="gene ID" value="nRc.2.0.1.g29667"/>
</dbReference>
<evidence type="ECO:0000313" key="3">
    <source>
        <dbReference type="WBParaSite" id="nRc.2.0.1.t29667-RA"/>
    </source>
</evidence>
<accession>A0A915JV62</accession>
<protein>
    <submittedName>
        <fullName evidence="3">Uncharacterized protein</fullName>
    </submittedName>
</protein>
<name>A0A915JV62_ROMCU</name>
<keyword evidence="1" id="KW-0812">Transmembrane</keyword>
<dbReference type="AlphaFoldDB" id="A0A915JV62"/>